<dbReference type="Gene3D" id="2.30.110.20">
    <property type="entry name" value="Hcp1-like"/>
    <property type="match status" value="1"/>
</dbReference>
<dbReference type="PANTHER" id="PTHR34319">
    <property type="entry name" value="MAJOR EXPORTED PROTEIN"/>
    <property type="match status" value="1"/>
</dbReference>
<dbReference type="EMBL" id="CP001560">
    <property type="protein sequence ID" value="AFJ47716.1"/>
    <property type="molecule type" value="Genomic_DNA"/>
</dbReference>
<dbReference type="RefSeq" id="WP_002439350.1">
    <property type="nucleotide sequence ID" value="NC_017910.1"/>
</dbReference>
<keyword evidence="2" id="KW-1185">Reference proteome</keyword>
<dbReference type="InterPro" id="IPR008514">
    <property type="entry name" value="T6SS_Hcp"/>
</dbReference>
<evidence type="ECO:0008006" key="3">
    <source>
        <dbReference type="Google" id="ProtNLM"/>
    </source>
</evidence>
<dbReference type="NCBIfam" id="TIGR03344">
    <property type="entry name" value="VI_effect_Hcp1"/>
    <property type="match status" value="1"/>
</dbReference>
<protein>
    <recommendedName>
        <fullName evidence="3">Type VI secretion system tube protein Hcp</fullName>
    </recommendedName>
</protein>
<dbReference type="KEGG" id="ebt:EBL_c26300"/>
<dbReference type="SUPFAM" id="SSF141452">
    <property type="entry name" value="Hcp1-like"/>
    <property type="match status" value="1"/>
</dbReference>
<name>I2BB12_SHIBC</name>
<reference evidence="1 2" key="1">
    <citation type="journal article" date="2012" name="J. Bacteriol.">
        <title>Complete genome sequence of the B12-producing Shimwellia blattae strain DSM 4481, isolated from a cockroach.</title>
        <authorList>
            <person name="Brzuszkiewicz E."/>
            <person name="Waschkowitz T."/>
            <person name="Wiezer A."/>
            <person name="Daniel R."/>
        </authorList>
    </citation>
    <scope>NUCLEOTIDE SEQUENCE [LARGE SCALE GENOMIC DNA]</scope>
    <source>
        <strain evidence="2">ATCC 29907 / DSM 4481 / JCM 1650 / NBRC 105725 / CDC 9005-74</strain>
    </source>
</reference>
<dbReference type="InterPro" id="IPR052947">
    <property type="entry name" value="T6SS_Hcp1_domain"/>
</dbReference>
<accession>K6UPE3</accession>
<dbReference type="HOGENOM" id="CLU_116190_0_0_6"/>
<evidence type="ECO:0000313" key="1">
    <source>
        <dbReference type="EMBL" id="AFJ47716.1"/>
    </source>
</evidence>
<dbReference type="Pfam" id="PF05638">
    <property type="entry name" value="T6SS_HCP"/>
    <property type="match status" value="1"/>
</dbReference>
<dbReference type="STRING" id="630626.EBL_c26300"/>
<dbReference type="Proteomes" id="UP000001955">
    <property type="component" value="Chromosome"/>
</dbReference>
<accession>I2BB12</accession>
<dbReference type="PANTHER" id="PTHR34319:SF6">
    <property type="entry name" value="MAJOR EXPORTED PROTEIN"/>
    <property type="match status" value="1"/>
</dbReference>
<evidence type="ECO:0000313" key="2">
    <source>
        <dbReference type="Proteomes" id="UP000001955"/>
    </source>
</evidence>
<dbReference type="OrthoDB" id="5674026at2"/>
<dbReference type="eggNOG" id="COG3157">
    <property type="taxonomic scope" value="Bacteria"/>
</dbReference>
<dbReference type="InterPro" id="IPR036624">
    <property type="entry name" value="Hcp1-lik_sf"/>
</dbReference>
<proteinExistence type="predicted"/>
<gene>
    <name evidence="1" type="ordered locus">EBL_c26300</name>
</gene>
<sequence>MSLPAYLFLYDENGVQIKGSCTALGREGAIEVMNTQHGITLPTDPHSGSMTGTRQHEPVIMSKEVDKSSPYLFDFVCSCKRLKTAIIRFYAINGAGVELEIYNITLDSVVISSVVFNHAYIPGSITPNMTEVVKLRYRGIAWNYLPGNIKKEDYWGKELEKKEEQAN</sequence>
<dbReference type="AlphaFoldDB" id="I2BB12"/>
<organism evidence="1 2">
    <name type="scientific">Shimwellia blattae (strain ATCC 29907 / DSM 4481 / JCM 1650 / NBRC 105725 / CDC 9005-74)</name>
    <name type="common">Escherichia blattae</name>
    <dbReference type="NCBI Taxonomy" id="630626"/>
    <lineage>
        <taxon>Bacteria</taxon>
        <taxon>Pseudomonadati</taxon>
        <taxon>Pseudomonadota</taxon>
        <taxon>Gammaproteobacteria</taxon>
        <taxon>Enterobacterales</taxon>
        <taxon>Enterobacteriaceae</taxon>
        <taxon>Shimwellia</taxon>
    </lineage>
</organism>